<dbReference type="Proteomes" id="UP001153331">
    <property type="component" value="Unassembled WGS sequence"/>
</dbReference>
<proteinExistence type="predicted"/>
<protein>
    <submittedName>
        <fullName evidence="1">Uncharacterized protein</fullName>
    </submittedName>
</protein>
<evidence type="ECO:0000313" key="2">
    <source>
        <dbReference type="Proteomes" id="UP001153331"/>
    </source>
</evidence>
<dbReference type="EMBL" id="JAPHNI010000251">
    <property type="protein sequence ID" value="KAJ8113479.1"/>
    <property type="molecule type" value="Genomic_DNA"/>
</dbReference>
<sequence>MPSASNDRNEVLVQTSTATKIASLFAAAAATPIASTYQYWRPSNRVTVDQRGLPPPASTVQSSRQQQTAPGSLSRNSHLNDKRSLPVTDTQQNLGPLAYLSCQLERTGLESSRKPSPAETQIAPESSDPAQGATDGLNAALERPNAAPCSKLSLR</sequence>
<evidence type="ECO:0000313" key="1">
    <source>
        <dbReference type="EMBL" id="KAJ8113479.1"/>
    </source>
</evidence>
<reference evidence="1" key="1">
    <citation type="submission" date="2022-11" db="EMBL/GenBank/DDBJ databases">
        <title>Genome Sequence of Boeremia exigua.</title>
        <authorList>
            <person name="Buettner E."/>
        </authorList>
    </citation>
    <scope>NUCLEOTIDE SEQUENCE</scope>
    <source>
        <strain evidence="1">CU02</strain>
    </source>
</reference>
<comment type="caution">
    <text evidence="1">The sequence shown here is derived from an EMBL/GenBank/DDBJ whole genome shotgun (WGS) entry which is preliminary data.</text>
</comment>
<accession>A0ACC2IE51</accession>
<keyword evidence="2" id="KW-1185">Reference proteome</keyword>
<name>A0ACC2IE51_9PLEO</name>
<gene>
    <name evidence="1" type="ORF">OPT61_g4399</name>
</gene>
<organism evidence="1 2">
    <name type="scientific">Boeremia exigua</name>
    <dbReference type="NCBI Taxonomy" id="749465"/>
    <lineage>
        <taxon>Eukaryota</taxon>
        <taxon>Fungi</taxon>
        <taxon>Dikarya</taxon>
        <taxon>Ascomycota</taxon>
        <taxon>Pezizomycotina</taxon>
        <taxon>Dothideomycetes</taxon>
        <taxon>Pleosporomycetidae</taxon>
        <taxon>Pleosporales</taxon>
        <taxon>Pleosporineae</taxon>
        <taxon>Didymellaceae</taxon>
        <taxon>Boeremia</taxon>
    </lineage>
</organism>